<reference evidence="1 2" key="1">
    <citation type="submission" date="2017-09" db="EMBL/GenBank/DDBJ databases">
        <title>Draft Genomes of 144 Listeria Monocytogenes isolates from foods.</title>
        <authorList>
            <person name="Wu C.H."/>
            <person name="Ng J."/>
            <person name="Kiang D."/>
            <person name="Chen C.-Y."/>
            <person name="Frink S."/>
            <person name="Lafrades M."/>
            <person name="Morales C."/>
            <person name="Park P."/>
            <person name="Zwick M."/>
        </authorList>
    </citation>
    <scope>NUCLEOTIDE SEQUENCE [LARGE SCALE GENOMIC DNA]</scope>
    <source>
        <strain evidence="1 2">CDPHFDLB-F14M01633.75-2</strain>
    </source>
</reference>
<name>A0ABX4IEV9_LISWE</name>
<gene>
    <name evidence="1" type="ORF">AFZ32_09125</name>
</gene>
<dbReference type="InterPro" id="IPR029058">
    <property type="entry name" value="AB_hydrolase_fold"/>
</dbReference>
<dbReference type="Proteomes" id="UP000219632">
    <property type="component" value="Unassembled WGS sequence"/>
</dbReference>
<sequence length="367" mass="42654">MKVKDDTNFYLSDEVYNSSYLKAGQKIKLTNKETWITINSVNKENGLQAIAVVPLKDYKDYNNGKLKKYTHIVFVSRGSEELNDWKENLGLVVKEDDKEGQFKVYDKFVNDTLGKFKTQDYSFTGHSLGGGLAQYEAVKHLKPAVTFAAARAFNKLTDKEQKKALNGEYWDLIKDYYHSDDVVGMLPPNAEVFYRQYLMKRNSSENNLDKFGIGGHMQSTFIGCFGVDGAAELLVKPDEIINQIERLDDVFAKMRQIENFMQDYEEWEKIQSQRLRSQLDEETWEGGKYSELTNWDVDDVLTEVSRKYKDGVYRFHNTDKFEEFYDENRKTIQKLNGFKEEVISAALAFNNKDKELGNWIKENSKGW</sequence>
<dbReference type="EMBL" id="NYPG01000004">
    <property type="protein sequence ID" value="PDK41066.1"/>
    <property type="molecule type" value="Genomic_DNA"/>
</dbReference>
<evidence type="ECO:0000313" key="2">
    <source>
        <dbReference type="Proteomes" id="UP000219632"/>
    </source>
</evidence>
<dbReference type="RefSeq" id="WP_097350499.1">
    <property type="nucleotide sequence ID" value="NZ_NYPG01000004.1"/>
</dbReference>
<keyword evidence="2" id="KW-1185">Reference proteome</keyword>
<dbReference type="SUPFAM" id="SSF53474">
    <property type="entry name" value="alpha/beta-Hydrolases"/>
    <property type="match status" value="1"/>
</dbReference>
<accession>A0ABX4IEV9</accession>
<comment type="caution">
    <text evidence="1">The sequence shown here is derived from an EMBL/GenBank/DDBJ whole genome shotgun (WGS) entry which is preliminary data.</text>
</comment>
<evidence type="ECO:0000313" key="1">
    <source>
        <dbReference type="EMBL" id="PDK41066.1"/>
    </source>
</evidence>
<organism evidence="1 2">
    <name type="scientific">Listeria welshimeri</name>
    <dbReference type="NCBI Taxonomy" id="1643"/>
    <lineage>
        <taxon>Bacteria</taxon>
        <taxon>Bacillati</taxon>
        <taxon>Bacillota</taxon>
        <taxon>Bacilli</taxon>
        <taxon>Bacillales</taxon>
        <taxon>Listeriaceae</taxon>
        <taxon>Listeria</taxon>
    </lineage>
</organism>
<dbReference type="Pfam" id="PF26363">
    <property type="entry name" value="Phospholipase-like"/>
    <property type="match status" value="1"/>
</dbReference>
<dbReference type="Gene3D" id="3.40.50.1820">
    <property type="entry name" value="alpha/beta hydrolase"/>
    <property type="match status" value="1"/>
</dbReference>
<proteinExistence type="predicted"/>
<protein>
    <submittedName>
        <fullName evidence="1">Lipase</fullName>
    </submittedName>
</protein>